<name>A0A0F9NDF1_9ZZZZ</name>
<dbReference type="EMBL" id="LAZR01008339">
    <property type="protein sequence ID" value="KKM79417.1"/>
    <property type="molecule type" value="Genomic_DNA"/>
</dbReference>
<comment type="caution">
    <text evidence="1">The sequence shown here is derived from an EMBL/GenBank/DDBJ whole genome shotgun (WGS) entry which is preliminary data.</text>
</comment>
<feature type="non-terminal residue" evidence="1">
    <location>
        <position position="34"/>
    </location>
</feature>
<protein>
    <submittedName>
        <fullName evidence="1">Uncharacterized protein</fullName>
    </submittedName>
</protein>
<organism evidence="1">
    <name type="scientific">marine sediment metagenome</name>
    <dbReference type="NCBI Taxonomy" id="412755"/>
    <lineage>
        <taxon>unclassified sequences</taxon>
        <taxon>metagenomes</taxon>
        <taxon>ecological metagenomes</taxon>
    </lineage>
</organism>
<accession>A0A0F9NDF1</accession>
<dbReference type="AlphaFoldDB" id="A0A0F9NDF1"/>
<reference evidence="1" key="1">
    <citation type="journal article" date="2015" name="Nature">
        <title>Complex archaea that bridge the gap between prokaryotes and eukaryotes.</title>
        <authorList>
            <person name="Spang A."/>
            <person name="Saw J.H."/>
            <person name="Jorgensen S.L."/>
            <person name="Zaremba-Niedzwiedzka K."/>
            <person name="Martijn J."/>
            <person name="Lind A.E."/>
            <person name="van Eijk R."/>
            <person name="Schleper C."/>
            <person name="Guy L."/>
            <person name="Ettema T.J."/>
        </authorList>
    </citation>
    <scope>NUCLEOTIDE SEQUENCE</scope>
</reference>
<sequence>MDPQATAGRIVHYHQNDGADRAAIVNVDTQEDGT</sequence>
<evidence type="ECO:0000313" key="1">
    <source>
        <dbReference type="EMBL" id="KKM79417.1"/>
    </source>
</evidence>
<gene>
    <name evidence="1" type="ORF">LCGC14_1350270</name>
</gene>
<proteinExistence type="predicted"/>